<evidence type="ECO:0000256" key="1">
    <source>
        <dbReference type="SAM" id="SignalP"/>
    </source>
</evidence>
<keyword evidence="3" id="KW-1185">Reference proteome</keyword>
<evidence type="ECO:0000313" key="3">
    <source>
        <dbReference type="Proteomes" id="UP000472273"/>
    </source>
</evidence>
<reference evidence="2" key="1">
    <citation type="submission" date="2025-08" db="UniProtKB">
        <authorList>
            <consortium name="Ensembl"/>
        </authorList>
    </citation>
    <scope>IDENTIFICATION</scope>
</reference>
<dbReference type="OMA" id="YCQSGNN"/>
<name>A0A670YYF9_PSETE</name>
<dbReference type="Ensembl" id="ENSPTXT00000017340.1">
    <property type="protein sequence ID" value="ENSPTXP00000016825.1"/>
    <property type="gene ID" value="ENSPTXG00000011602.1"/>
</dbReference>
<evidence type="ECO:0000313" key="2">
    <source>
        <dbReference type="Ensembl" id="ENSPTXP00000016825.1"/>
    </source>
</evidence>
<reference evidence="2" key="2">
    <citation type="submission" date="2025-09" db="UniProtKB">
        <authorList>
            <consortium name="Ensembl"/>
        </authorList>
    </citation>
    <scope>IDENTIFICATION</scope>
</reference>
<organism evidence="2 3">
    <name type="scientific">Pseudonaja textilis</name>
    <name type="common">Eastern brown snake</name>
    <dbReference type="NCBI Taxonomy" id="8673"/>
    <lineage>
        <taxon>Eukaryota</taxon>
        <taxon>Metazoa</taxon>
        <taxon>Chordata</taxon>
        <taxon>Craniata</taxon>
        <taxon>Vertebrata</taxon>
        <taxon>Euteleostomi</taxon>
        <taxon>Lepidosauria</taxon>
        <taxon>Squamata</taxon>
        <taxon>Bifurcata</taxon>
        <taxon>Unidentata</taxon>
        <taxon>Episquamata</taxon>
        <taxon>Toxicofera</taxon>
        <taxon>Serpentes</taxon>
        <taxon>Colubroidea</taxon>
        <taxon>Elapidae</taxon>
        <taxon>Hydrophiinae</taxon>
        <taxon>Pseudonaja</taxon>
    </lineage>
</organism>
<protein>
    <submittedName>
        <fullName evidence="2">Uncharacterized protein</fullName>
    </submittedName>
</protein>
<keyword evidence="1" id="KW-0732">Signal</keyword>
<dbReference type="Proteomes" id="UP000472273">
    <property type="component" value="Unplaced"/>
</dbReference>
<dbReference type="AlphaFoldDB" id="A0A670YYF9"/>
<feature type="chain" id="PRO_5025476438" evidence="1">
    <location>
        <begin position="22"/>
        <end position="109"/>
    </location>
</feature>
<dbReference type="GeneTree" id="ENSGT01030000235139"/>
<accession>A0A670YYF9</accession>
<proteinExistence type="predicted"/>
<feature type="signal peptide" evidence="1">
    <location>
        <begin position="1"/>
        <end position="21"/>
    </location>
</feature>
<sequence length="109" mass="12449">MFLYGCQVLLFVGMFYGQATSEDLKKDFPEVLGGNVVQEWIHYRAKIKEDVCYGEENDICPEIRDCPVLLGPTYCQCCNNQTCKEGEERKRTCEKPNHKIFSISAQLSG</sequence>